<accession>A0A7R9FJZ1</accession>
<dbReference type="GO" id="GO:0008241">
    <property type="term" value="F:peptidyl-dipeptidase activity"/>
    <property type="evidence" value="ECO:0007669"/>
    <property type="project" value="InterPro"/>
</dbReference>
<feature type="disulfide bond" evidence="6">
    <location>
        <begin position="202"/>
        <end position="210"/>
    </location>
</feature>
<dbReference type="PANTHER" id="PTHR10514">
    <property type="entry name" value="ANGIOTENSIN-CONVERTING ENZYME"/>
    <property type="match status" value="1"/>
</dbReference>
<keyword evidence="2 7" id="KW-0732">Signal</keyword>
<dbReference type="GO" id="GO:0005886">
    <property type="term" value="C:plasma membrane"/>
    <property type="evidence" value="ECO:0007669"/>
    <property type="project" value="TreeGrafter"/>
</dbReference>
<feature type="chain" id="PRO_5031168602" evidence="7">
    <location>
        <begin position="19"/>
        <end position="232"/>
    </location>
</feature>
<dbReference type="PROSITE" id="PS52011">
    <property type="entry name" value="PEPTIDASE_M2"/>
    <property type="match status" value="1"/>
</dbReference>
<evidence type="ECO:0000256" key="1">
    <source>
        <dbReference type="ARBA" id="ARBA00008139"/>
    </source>
</evidence>
<comment type="caution">
    <text evidence="6">Lacks conserved residue(s) required for the propagation of feature annotation.</text>
</comment>
<dbReference type="GO" id="GO:0005615">
    <property type="term" value="C:extracellular space"/>
    <property type="evidence" value="ECO:0007669"/>
    <property type="project" value="TreeGrafter"/>
</dbReference>
<proteinExistence type="inferred from homology"/>
<dbReference type="EMBL" id="OE000776">
    <property type="protein sequence ID" value="CAD7455013.1"/>
    <property type="molecule type" value="Genomic_DNA"/>
</dbReference>
<protein>
    <submittedName>
        <fullName evidence="8">Uncharacterized protein</fullName>
    </submittedName>
</protein>
<dbReference type="PANTHER" id="PTHR10514:SF44">
    <property type="entry name" value="ANGIOTENSIN-CONVERTING ENZYME-RELATED"/>
    <property type="match status" value="1"/>
</dbReference>
<evidence type="ECO:0000256" key="5">
    <source>
        <dbReference type="PIRSR" id="PIRSR601548-10"/>
    </source>
</evidence>
<reference evidence="8" key="1">
    <citation type="submission" date="2020-11" db="EMBL/GenBank/DDBJ databases">
        <authorList>
            <person name="Tran Van P."/>
        </authorList>
    </citation>
    <scope>NUCLEOTIDE SEQUENCE</scope>
</reference>
<comment type="similarity">
    <text evidence="1 6">Belongs to the peptidase M2 family.</text>
</comment>
<evidence type="ECO:0000256" key="3">
    <source>
        <dbReference type="ARBA" id="ARBA00023157"/>
    </source>
</evidence>
<dbReference type="Pfam" id="PF01401">
    <property type="entry name" value="Peptidase_M2"/>
    <property type="match status" value="1"/>
</dbReference>
<dbReference type="InterPro" id="IPR001548">
    <property type="entry name" value="Peptidase_M2"/>
</dbReference>
<evidence type="ECO:0000256" key="2">
    <source>
        <dbReference type="ARBA" id="ARBA00022729"/>
    </source>
</evidence>
<gene>
    <name evidence="8" type="ORF">TTEB3V08_LOCUS3100</name>
</gene>
<dbReference type="SUPFAM" id="SSF55486">
    <property type="entry name" value="Metalloproteases ('zincins'), catalytic domain"/>
    <property type="match status" value="1"/>
</dbReference>
<dbReference type="GO" id="GO:0008237">
    <property type="term" value="F:metallopeptidase activity"/>
    <property type="evidence" value="ECO:0007669"/>
    <property type="project" value="InterPro"/>
</dbReference>
<dbReference type="AlphaFoldDB" id="A0A7R9FJZ1"/>
<evidence type="ECO:0000256" key="4">
    <source>
        <dbReference type="ARBA" id="ARBA00023180"/>
    </source>
</evidence>
<dbReference type="GO" id="GO:0006508">
    <property type="term" value="P:proteolysis"/>
    <property type="evidence" value="ECO:0007669"/>
    <property type="project" value="InterPro"/>
</dbReference>
<keyword evidence="4 5" id="KW-0325">Glycoprotein</keyword>
<organism evidence="8">
    <name type="scientific">Timema tahoe</name>
    <dbReference type="NCBI Taxonomy" id="61484"/>
    <lineage>
        <taxon>Eukaryota</taxon>
        <taxon>Metazoa</taxon>
        <taxon>Ecdysozoa</taxon>
        <taxon>Arthropoda</taxon>
        <taxon>Hexapoda</taxon>
        <taxon>Insecta</taxon>
        <taxon>Pterygota</taxon>
        <taxon>Neoptera</taxon>
        <taxon>Polyneoptera</taxon>
        <taxon>Phasmatodea</taxon>
        <taxon>Timematodea</taxon>
        <taxon>Timematoidea</taxon>
        <taxon>Timematidae</taxon>
        <taxon>Timema</taxon>
    </lineage>
</organism>
<feature type="glycosylation site" description="N-linked (GlcNAc...) asparagine" evidence="5">
    <location>
        <position position="62"/>
    </location>
</feature>
<keyword evidence="3 6" id="KW-1015">Disulfide bond</keyword>
<feature type="signal peptide" evidence="7">
    <location>
        <begin position="1"/>
        <end position="18"/>
    </location>
</feature>
<evidence type="ECO:0000313" key="8">
    <source>
        <dbReference type="EMBL" id="CAD7455013.1"/>
    </source>
</evidence>
<name>A0A7R9FJZ1_9NEOP</name>
<sequence>MTRTGWFLLLTLVTMTSTFDPEQEDLVSDEEQRARNYLAYIDKEFSRRATDSVNVSWAYASNITEENLAKKLEVSADNARYQKQQWTETIKFRWPSFRDDDLRRQFKKYSVLGTAALSEKKHEKVGWMMIMIITVLVTSPCIRVVRKVGYVWSSRQSPRVTWSQGKCIGSEKISELGLPHLLFKLEKLVSEMQSIYSKAKICDYKTPNKCDLNLEPGTSQCLSQCLSTVLPA</sequence>
<evidence type="ECO:0000256" key="7">
    <source>
        <dbReference type="SAM" id="SignalP"/>
    </source>
</evidence>
<evidence type="ECO:0000256" key="6">
    <source>
        <dbReference type="PROSITE-ProRule" id="PRU01355"/>
    </source>
</evidence>